<accession>A0ABP6ZU59</accession>
<evidence type="ECO:0008006" key="4">
    <source>
        <dbReference type="Google" id="ProtNLM"/>
    </source>
</evidence>
<reference evidence="3" key="1">
    <citation type="journal article" date="2019" name="Int. J. Syst. Evol. Microbiol.">
        <title>The Global Catalogue of Microorganisms (GCM) 10K type strain sequencing project: providing services to taxonomists for standard genome sequencing and annotation.</title>
        <authorList>
            <consortium name="The Broad Institute Genomics Platform"/>
            <consortium name="The Broad Institute Genome Sequencing Center for Infectious Disease"/>
            <person name="Wu L."/>
            <person name="Ma J."/>
        </authorList>
    </citation>
    <scope>NUCLEOTIDE SEQUENCE [LARGE SCALE GENOMIC DNA]</scope>
    <source>
        <strain evidence="3">JCM 17326</strain>
    </source>
</reference>
<dbReference type="RefSeq" id="WP_345578326.1">
    <property type="nucleotide sequence ID" value="NZ_BAABDQ010000058.1"/>
</dbReference>
<comment type="caution">
    <text evidence="2">The sequence shown here is derived from an EMBL/GenBank/DDBJ whole genome shotgun (WGS) entry which is preliminary data.</text>
</comment>
<evidence type="ECO:0000256" key="1">
    <source>
        <dbReference type="SAM" id="Phobius"/>
    </source>
</evidence>
<keyword evidence="3" id="KW-1185">Reference proteome</keyword>
<name>A0ABP6ZU59_9ACTN</name>
<proteinExistence type="predicted"/>
<dbReference type="Proteomes" id="UP001500630">
    <property type="component" value="Unassembled WGS sequence"/>
</dbReference>
<dbReference type="EMBL" id="BAABDQ010000058">
    <property type="protein sequence ID" value="GAA3618952.1"/>
    <property type="molecule type" value="Genomic_DNA"/>
</dbReference>
<organism evidence="2 3">
    <name type="scientific">Nonomuraea rosea</name>
    <dbReference type="NCBI Taxonomy" id="638574"/>
    <lineage>
        <taxon>Bacteria</taxon>
        <taxon>Bacillati</taxon>
        <taxon>Actinomycetota</taxon>
        <taxon>Actinomycetes</taxon>
        <taxon>Streptosporangiales</taxon>
        <taxon>Streptosporangiaceae</taxon>
        <taxon>Nonomuraea</taxon>
    </lineage>
</organism>
<sequence>MNEHEWQEVIGTIGMFVLITAVIVTVIWQFAISWRAKAQLAREAEYKKIAETAAASQQDIGRQLAEINDRLSALRERTDAIELVLKVVE</sequence>
<protein>
    <recommendedName>
        <fullName evidence="4">DUF2746 domain-containing protein</fullName>
    </recommendedName>
</protein>
<evidence type="ECO:0000313" key="2">
    <source>
        <dbReference type="EMBL" id="GAA3618952.1"/>
    </source>
</evidence>
<keyword evidence="1" id="KW-1133">Transmembrane helix</keyword>
<feature type="transmembrane region" description="Helical" evidence="1">
    <location>
        <begin position="12"/>
        <end position="32"/>
    </location>
</feature>
<keyword evidence="1" id="KW-0812">Transmembrane</keyword>
<gene>
    <name evidence="2" type="ORF">GCM10022419_125610</name>
</gene>
<keyword evidence="1" id="KW-0472">Membrane</keyword>
<evidence type="ECO:0000313" key="3">
    <source>
        <dbReference type="Proteomes" id="UP001500630"/>
    </source>
</evidence>